<name>A0ABZ2PX88_9BURK</name>
<proteinExistence type="predicted"/>
<protein>
    <recommendedName>
        <fullName evidence="3">DNA transfer protein p32</fullName>
    </recommendedName>
</protein>
<organism evidence="1 2">
    <name type="scientific">Mycetohabitans rhizoxinica</name>
    <dbReference type="NCBI Taxonomy" id="412963"/>
    <lineage>
        <taxon>Bacteria</taxon>
        <taxon>Pseudomonadati</taxon>
        <taxon>Pseudomonadota</taxon>
        <taxon>Betaproteobacteria</taxon>
        <taxon>Burkholderiales</taxon>
        <taxon>Burkholderiaceae</taxon>
        <taxon>Mycetohabitans</taxon>
    </lineage>
</organism>
<evidence type="ECO:0000313" key="1">
    <source>
        <dbReference type="EMBL" id="WXK39677.1"/>
    </source>
</evidence>
<gene>
    <name evidence="1" type="ORF">IHE29_10545</name>
</gene>
<keyword evidence="2" id="KW-1185">Reference proteome</keyword>
<accession>A0ABZ2PX88</accession>
<reference evidence="1 2" key="1">
    <citation type="submission" date="2020-09" db="EMBL/GenBank/DDBJ databases">
        <title>Genome sequences of Mycetohabitans spp.</title>
        <authorList>
            <person name="Carter M.E."/>
            <person name="Carpenter S.C.D."/>
            <person name="Bogdanove A.J."/>
        </authorList>
    </citation>
    <scope>NUCLEOTIDE SEQUENCE [LARGE SCALE GENOMIC DNA]</scope>
    <source>
        <strain evidence="1 2">B12</strain>
    </source>
</reference>
<evidence type="ECO:0000313" key="2">
    <source>
        <dbReference type="Proteomes" id="UP001493153"/>
    </source>
</evidence>
<sequence>MSSGGGGGGGQTTRTELPGYAQPYAQQILERGAALSHQTMPYYTGPRVAAFTRAQQHAMDGINQLAGLPSPALTAASDAITGTARHAGQPYTVSNPYIGQAVQARFNPYATMENPYLDAQVKKAQSDIVNQYTSAVAPQTMAQFRNAGAFGGSAMQQVQDQQNRQLADALGNAGTQLRGQAYANTQQVAQQQAALGTHAALANQANNLAYTQANNALNSQNRQHAQINALNAASLAPALNAANYYGYGQQLAAGNMAQRQAQSELDSQYQRWHEHAYSPYQQLGVLQSALAGALGSGAQGVTTSAQSRGSPVMGALGGAASGAAIGSIVPGIGTALGAGVGGGLGLLGSIL</sequence>
<dbReference type="Proteomes" id="UP001493153">
    <property type="component" value="Chromosome"/>
</dbReference>
<dbReference type="RefSeq" id="WP_338910718.1">
    <property type="nucleotide sequence ID" value="NZ_CP062176.1"/>
</dbReference>
<evidence type="ECO:0008006" key="3">
    <source>
        <dbReference type="Google" id="ProtNLM"/>
    </source>
</evidence>
<dbReference type="EMBL" id="CP062176">
    <property type="protein sequence ID" value="WXK39677.1"/>
    <property type="molecule type" value="Genomic_DNA"/>
</dbReference>